<accession>A0A7H0F5S1</accession>
<gene>
    <name evidence="1" type="ORF">IAR63_18080</name>
</gene>
<proteinExistence type="predicted"/>
<dbReference type="Proteomes" id="UP000516013">
    <property type="component" value="Plasmid p-r.curvispora1"/>
</dbReference>
<dbReference type="EMBL" id="CP060823">
    <property type="protein sequence ID" value="QNP31387.1"/>
    <property type="molecule type" value="Genomic_DNA"/>
</dbReference>
<organism evidence="1 2">
    <name type="scientific">Cylindrospermopsis curvispora GIHE-G1</name>
    <dbReference type="NCBI Taxonomy" id="2666332"/>
    <lineage>
        <taxon>Bacteria</taxon>
        <taxon>Bacillati</taxon>
        <taxon>Cyanobacteriota</taxon>
        <taxon>Cyanophyceae</taxon>
        <taxon>Nostocales</taxon>
        <taxon>Aphanizomenonaceae</taxon>
        <taxon>Cylindrospermopsis</taxon>
    </lineage>
</organism>
<geneLocation type="plasmid" evidence="1 2">
    <name>p-r.curvispora1</name>
</geneLocation>
<dbReference type="AlphaFoldDB" id="A0A7H0F5S1"/>
<reference evidence="1 2" key="1">
    <citation type="submission" date="2020-08" db="EMBL/GenBank/DDBJ databases">
        <title>Complete genome sequence of Raphidiopsis curvispora isolated from drinking water reservoir in South Korea.</title>
        <authorList>
            <person name="Jeong J."/>
        </authorList>
    </citation>
    <scope>NUCLEOTIDE SEQUENCE [LARGE SCALE GENOMIC DNA]</scope>
    <source>
        <strain evidence="1 2">GIHE-G1</strain>
        <plasmid evidence="1 2">p-r.curvispora1</plasmid>
    </source>
</reference>
<keyword evidence="2" id="KW-1185">Reference proteome</keyword>
<protein>
    <submittedName>
        <fullName evidence="1">Uncharacterized protein</fullName>
    </submittedName>
</protein>
<evidence type="ECO:0000313" key="2">
    <source>
        <dbReference type="Proteomes" id="UP000516013"/>
    </source>
</evidence>
<keyword evidence="1" id="KW-0614">Plasmid</keyword>
<evidence type="ECO:0000313" key="1">
    <source>
        <dbReference type="EMBL" id="QNP31387.1"/>
    </source>
</evidence>
<dbReference type="KEGG" id="ccur:IAR63_18080"/>
<dbReference type="RefSeq" id="WP_187707560.1">
    <property type="nucleotide sequence ID" value="NZ_CP060823.1"/>
</dbReference>
<sequence>MLNFQDEAVGAFLQKLEEHGVKNFKIMQQHDNQWYAVYLTPRYRFFRVKNIERLIDLVQDLMPFVNNGEIKLNKKVLALLEEVKTEF</sequence>
<name>A0A7H0F5S1_9CYAN</name>